<keyword evidence="3" id="KW-1185">Reference proteome</keyword>
<feature type="compositionally biased region" description="Basic and acidic residues" evidence="1">
    <location>
        <begin position="59"/>
        <end position="69"/>
    </location>
</feature>
<organism evidence="2 3">
    <name type="scientific">Ascodesmis nigricans</name>
    <dbReference type="NCBI Taxonomy" id="341454"/>
    <lineage>
        <taxon>Eukaryota</taxon>
        <taxon>Fungi</taxon>
        <taxon>Dikarya</taxon>
        <taxon>Ascomycota</taxon>
        <taxon>Pezizomycotina</taxon>
        <taxon>Pezizomycetes</taxon>
        <taxon>Pezizales</taxon>
        <taxon>Ascodesmidaceae</taxon>
        <taxon>Ascodesmis</taxon>
    </lineage>
</organism>
<evidence type="ECO:0000313" key="2">
    <source>
        <dbReference type="EMBL" id="TGZ76924.1"/>
    </source>
</evidence>
<feature type="region of interest" description="Disordered" evidence="1">
    <location>
        <begin position="59"/>
        <end position="132"/>
    </location>
</feature>
<protein>
    <submittedName>
        <fullName evidence="2">Uncharacterized protein</fullName>
    </submittedName>
</protein>
<dbReference type="AlphaFoldDB" id="A0A4V3SHN6"/>
<accession>A0A4V3SHN6</accession>
<sequence>MPYTKLISLLVFTHSTHHLWATGRSLGGAKTSATSTDEMLDFPGQCLLYHCRNVQGERGGGEVDHHQLERNNSNNTDTRTTDTYTPITSTTSRTPTQDSRPPPTAVSPKKTQNAEPRKPRIPPPSGCQHHSVGKRQAEMLLEMLRGMIRIHPPPRSGLVIPGLEQRVLLAL</sequence>
<gene>
    <name evidence="2" type="ORF">EX30DRAFT_225470</name>
</gene>
<name>A0A4V3SHN6_9PEZI</name>
<evidence type="ECO:0000313" key="3">
    <source>
        <dbReference type="Proteomes" id="UP000298138"/>
    </source>
</evidence>
<proteinExistence type="predicted"/>
<reference evidence="2 3" key="1">
    <citation type="submission" date="2019-04" db="EMBL/GenBank/DDBJ databases">
        <title>Comparative genomics and transcriptomics to analyze fruiting body development in filamentous ascomycetes.</title>
        <authorList>
            <consortium name="DOE Joint Genome Institute"/>
            <person name="Lutkenhaus R."/>
            <person name="Traeger S."/>
            <person name="Breuer J."/>
            <person name="Kuo A."/>
            <person name="Lipzen A."/>
            <person name="Pangilinan J."/>
            <person name="Dilworth D."/>
            <person name="Sandor L."/>
            <person name="Poggeler S."/>
            <person name="Barry K."/>
            <person name="Grigoriev I.V."/>
            <person name="Nowrousian M."/>
        </authorList>
    </citation>
    <scope>NUCLEOTIDE SEQUENCE [LARGE SCALE GENOMIC DNA]</scope>
    <source>
        <strain evidence="2 3">CBS 389.68</strain>
    </source>
</reference>
<feature type="compositionally biased region" description="Low complexity" evidence="1">
    <location>
        <begin position="70"/>
        <end position="99"/>
    </location>
</feature>
<dbReference type="Proteomes" id="UP000298138">
    <property type="component" value="Unassembled WGS sequence"/>
</dbReference>
<dbReference type="InParanoid" id="A0A4V3SHN6"/>
<evidence type="ECO:0000256" key="1">
    <source>
        <dbReference type="SAM" id="MobiDB-lite"/>
    </source>
</evidence>
<dbReference type="EMBL" id="ML220163">
    <property type="protein sequence ID" value="TGZ76924.1"/>
    <property type="molecule type" value="Genomic_DNA"/>
</dbReference>